<keyword evidence="2" id="KW-1185">Reference proteome</keyword>
<dbReference type="OrthoDB" id="7832424at2759"/>
<organism evidence="2 3">
    <name type="scientific">Drosophila hydei</name>
    <name type="common">Fruit fly</name>
    <dbReference type="NCBI Taxonomy" id="7224"/>
    <lineage>
        <taxon>Eukaryota</taxon>
        <taxon>Metazoa</taxon>
        <taxon>Ecdysozoa</taxon>
        <taxon>Arthropoda</taxon>
        <taxon>Hexapoda</taxon>
        <taxon>Insecta</taxon>
        <taxon>Pterygota</taxon>
        <taxon>Neoptera</taxon>
        <taxon>Endopterygota</taxon>
        <taxon>Diptera</taxon>
        <taxon>Brachycera</taxon>
        <taxon>Muscomorpha</taxon>
        <taxon>Ephydroidea</taxon>
        <taxon>Drosophilidae</taxon>
        <taxon>Drosophila</taxon>
    </lineage>
</organism>
<proteinExistence type="predicted"/>
<dbReference type="OMA" id="YYIHPRR"/>
<dbReference type="KEGG" id="dhe:111603544"/>
<accession>A0A6J1MIR0</accession>
<gene>
    <name evidence="3" type="primary">LOC111603544</name>
</gene>
<keyword evidence="1" id="KW-0472">Membrane</keyword>
<evidence type="ECO:0000313" key="3">
    <source>
        <dbReference type="RefSeq" id="XP_023176949.2"/>
    </source>
</evidence>
<dbReference type="Proteomes" id="UP000504633">
    <property type="component" value="Unplaced"/>
</dbReference>
<dbReference type="GeneID" id="111603544"/>
<keyword evidence="1" id="KW-1133">Transmembrane helix</keyword>
<sequence>MSDSNRSFPNRAIGYVARALALASLFLVMSAIYREDDQPGSYYIHPRRNVQ</sequence>
<keyword evidence="1" id="KW-0812">Transmembrane</keyword>
<evidence type="ECO:0000256" key="1">
    <source>
        <dbReference type="SAM" id="Phobius"/>
    </source>
</evidence>
<protein>
    <submittedName>
        <fullName evidence="3">Uncharacterized protein LOC111603544</fullName>
    </submittedName>
</protein>
<evidence type="ECO:0000313" key="2">
    <source>
        <dbReference type="Proteomes" id="UP000504633"/>
    </source>
</evidence>
<feature type="transmembrane region" description="Helical" evidence="1">
    <location>
        <begin position="12"/>
        <end position="33"/>
    </location>
</feature>
<dbReference type="AlphaFoldDB" id="A0A6J1MIR0"/>
<dbReference type="RefSeq" id="XP_023176949.2">
    <property type="nucleotide sequence ID" value="XM_023321181.2"/>
</dbReference>
<name>A0A6J1MIR0_DROHY</name>
<reference evidence="3" key="1">
    <citation type="submission" date="2025-08" db="UniProtKB">
        <authorList>
            <consortium name="RefSeq"/>
        </authorList>
    </citation>
    <scope>IDENTIFICATION</scope>
    <source>
        <strain evidence="3">15085-1641.00</strain>
        <tissue evidence="3">Whole body</tissue>
    </source>
</reference>